<evidence type="ECO:0000256" key="1">
    <source>
        <dbReference type="SAM" id="MobiDB-lite"/>
    </source>
</evidence>
<feature type="region of interest" description="Disordered" evidence="1">
    <location>
        <begin position="38"/>
        <end position="75"/>
    </location>
</feature>
<reference evidence="2 3" key="1">
    <citation type="submission" date="2013-05" db="EMBL/GenBank/DDBJ databases">
        <title>Draft genome of the parasitic nematode Anyclostoma ceylanicum.</title>
        <authorList>
            <person name="Mitreva M."/>
        </authorList>
    </citation>
    <scope>NUCLEOTIDE SEQUENCE [LARGE SCALE GENOMIC DNA]</scope>
</reference>
<dbReference type="EMBL" id="KE125141">
    <property type="protein sequence ID" value="EPB71024.1"/>
    <property type="molecule type" value="Genomic_DNA"/>
</dbReference>
<evidence type="ECO:0000313" key="3">
    <source>
        <dbReference type="Proteomes" id="UP000054495"/>
    </source>
</evidence>
<feature type="compositionally biased region" description="Basic and acidic residues" evidence="1">
    <location>
        <begin position="40"/>
        <end position="49"/>
    </location>
</feature>
<feature type="compositionally biased region" description="Basic and acidic residues" evidence="1">
    <location>
        <begin position="62"/>
        <end position="75"/>
    </location>
</feature>
<accession>A0A0D6LGD0</accession>
<keyword evidence="3" id="KW-1185">Reference proteome</keyword>
<evidence type="ECO:0000313" key="2">
    <source>
        <dbReference type="EMBL" id="EPB71024.1"/>
    </source>
</evidence>
<proteinExistence type="predicted"/>
<name>A0A0D6LGD0_9BILA</name>
<gene>
    <name evidence="2" type="ORF">ANCCEY_09883</name>
</gene>
<dbReference type="AlphaFoldDB" id="A0A0D6LGD0"/>
<sequence length="130" mass="14963">MVCGVRQARDDLTTGASMDFTPPVSAFTEQFSNMSVNDKQWPDLGRDGDSGSACGGHGRRRRLDDRERRTRDSPRELTWEERIRKGAVQKERVEQRGSFRYWCLATLTIPLDLLRLCAYHSKINVFEIRG</sequence>
<organism evidence="2 3">
    <name type="scientific">Ancylostoma ceylanicum</name>
    <dbReference type="NCBI Taxonomy" id="53326"/>
    <lineage>
        <taxon>Eukaryota</taxon>
        <taxon>Metazoa</taxon>
        <taxon>Ecdysozoa</taxon>
        <taxon>Nematoda</taxon>
        <taxon>Chromadorea</taxon>
        <taxon>Rhabditida</taxon>
        <taxon>Rhabditina</taxon>
        <taxon>Rhabditomorpha</taxon>
        <taxon>Strongyloidea</taxon>
        <taxon>Ancylostomatidae</taxon>
        <taxon>Ancylostomatinae</taxon>
        <taxon>Ancylostoma</taxon>
    </lineage>
</organism>
<protein>
    <submittedName>
        <fullName evidence="2">Uncharacterized protein</fullName>
    </submittedName>
</protein>
<dbReference type="Proteomes" id="UP000054495">
    <property type="component" value="Unassembled WGS sequence"/>
</dbReference>